<name>A0A518E2S1_9BACT</name>
<evidence type="ECO:0000313" key="2">
    <source>
        <dbReference type="Proteomes" id="UP000317648"/>
    </source>
</evidence>
<proteinExistence type="predicted"/>
<sequence>MPAPFRIGRRNFLGIGMLGGLSVLPVPATVLAGRPPGSNRDRPGKAKNVLVILEQGGMSHIDTWDPKPAAVADHVSPYRPIATNVPGMQFTELLSKTAKVADKLSVIRSMHHTSGQANGHPQGTQYTLSGHVPGGPVEMPDIGSVVAHRIDTDCKYLAPYIMAPGNHEQAKESRLGFLPPRSQAFKTGGRDLSEPGWKVPGLGLNEAIGKARFLNRMNLLGGLDIGLPVQASSGAEGWEEAIAQAQESLLHPNSRTAFDLEQEPDKLRDEYGRGHRGQCYLLGRRLIEQGVRFVTIDVREPMTDKTPGGNNLNWDHHDYIYATGTCNLPGAGGGGRGRYGIGTWWMMGSVDQAFSTLIRDMDDRGMLEETLVCFVTEFGRTPKINKFQGRDHWTGAYSIVMAGAGTPGGQVIGASDRQGGYVEERACTPDDYAATIYRKLGLNLDEPLYTRENRPIFLAANGKPIPEVF</sequence>
<dbReference type="PANTHER" id="PTHR43737:SF1">
    <property type="entry name" value="DUF1501 DOMAIN-CONTAINING PROTEIN"/>
    <property type="match status" value="1"/>
</dbReference>
<reference evidence="1 2" key="1">
    <citation type="submission" date="2019-02" db="EMBL/GenBank/DDBJ databases">
        <title>Deep-cultivation of Planctomycetes and their phenomic and genomic characterization uncovers novel biology.</title>
        <authorList>
            <person name="Wiegand S."/>
            <person name="Jogler M."/>
            <person name="Boedeker C."/>
            <person name="Pinto D."/>
            <person name="Vollmers J."/>
            <person name="Rivas-Marin E."/>
            <person name="Kohn T."/>
            <person name="Peeters S.H."/>
            <person name="Heuer A."/>
            <person name="Rast P."/>
            <person name="Oberbeckmann S."/>
            <person name="Bunk B."/>
            <person name="Jeske O."/>
            <person name="Meyerdierks A."/>
            <person name="Storesund J.E."/>
            <person name="Kallscheuer N."/>
            <person name="Luecker S."/>
            <person name="Lage O.M."/>
            <person name="Pohl T."/>
            <person name="Merkel B.J."/>
            <person name="Hornburger P."/>
            <person name="Mueller R.-W."/>
            <person name="Bruemmer F."/>
            <person name="Labrenz M."/>
            <person name="Spormann A.M."/>
            <person name="Op den Camp H."/>
            <person name="Overmann J."/>
            <person name="Amann R."/>
            <person name="Jetten M.S.M."/>
            <person name="Mascher T."/>
            <person name="Medema M.H."/>
            <person name="Devos D.P."/>
            <person name="Kaster A.-K."/>
            <person name="Ovreas L."/>
            <person name="Rohde M."/>
            <person name="Galperin M.Y."/>
            <person name="Jogler C."/>
        </authorList>
    </citation>
    <scope>NUCLEOTIDE SEQUENCE [LARGE SCALE GENOMIC DNA]</scope>
    <source>
        <strain evidence="1 2">Pla85_3_4</strain>
    </source>
</reference>
<dbReference type="InterPro" id="IPR010869">
    <property type="entry name" value="DUF1501"/>
</dbReference>
<dbReference type="Pfam" id="PF07394">
    <property type="entry name" value="DUF1501"/>
    <property type="match status" value="1"/>
</dbReference>
<evidence type="ECO:0008006" key="3">
    <source>
        <dbReference type="Google" id="ProtNLM"/>
    </source>
</evidence>
<accession>A0A518E2S1</accession>
<dbReference type="AlphaFoldDB" id="A0A518E2S1"/>
<organism evidence="1 2">
    <name type="scientific">Lignipirellula cremea</name>
    <dbReference type="NCBI Taxonomy" id="2528010"/>
    <lineage>
        <taxon>Bacteria</taxon>
        <taxon>Pseudomonadati</taxon>
        <taxon>Planctomycetota</taxon>
        <taxon>Planctomycetia</taxon>
        <taxon>Pirellulales</taxon>
        <taxon>Pirellulaceae</taxon>
        <taxon>Lignipirellula</taxon>
    </lineage>
</organism>
<keyword evidence="2" id="KW-1185">Reference proteome</keyword>
<dbReference type="KEGG" id="lcre:Pla8534_62580"/>
<dbReference type="InterPro" id="IPR017850">
    <property type="entry name" value="Alkaline_phosphatase_core_sf"/>
</dbReference>
<dbReference type="Proteomes" id="UP000317648">
    <property type="component" value="Chromosome"/>
</dbReference>
<dbReference type="EMBL" id="CP036433">
    <property type="protein sequence ID" value="QDU98390.1"/>
    <property type="molecule type" value="Genomic_DNA"/>
</dbReference>
<dbReference type="RefSeq" id="WP_197442719.1">
    <property type="nucleotide sequence ID" value="NZ_CP036433.1"/>
</dbReference>
<evidence type="ECO:0000313" key="1">
    <source>
        <dbReference type="EMBL" id="QDU98390.1"/>
    </source>
</evidence>
<gene>
    <name evidence="1" type="ORF">Pla8534_62580</name>
</gene>
<dbReference type="SUPFAM" id="SSF53649">
    <property type="entry name" value="Alkaline phosphatase-like"/>
    <property type="match status" value="1"/>
</dbReference>
<dbReference type="PANTHER" id="PTHR43737">
    <property type="entry name" value="BLL7424 PROTEIN"/>
    <property type="match status" value="1"/>
</dbReference>
<protein>
    <recommendedName>
        <fullName evidence="3">DUF1501 domain-containing protein</fullName>
    </recommendedName>
</protein>